<dbReference type="InParanoid" id="A0A554NE75"/>
<dbReference type="Pfam" id="PF03473">
    <property type="entry name" value="MOSC"/>
    <property type="match status" value="1"/>
</dbReference>
<dbReference type="GO" id="GO:0030151">
    <property type="term" value="F:molybdenum ion binding"/>
    <property type="evidence" value="ECO:0007669"/>
    <property type="project" value="InterPro"/>
</dbReference>
<dbReference type="GO" id="GO:0003824">
    <property type="term" value="F:catalytic activity"/>
    <property type="evidence" value="ECO:0007669"/>
    <property type="project" value="InterPro"/>
</dbReference>
<evidence type="ECO:0000313" key="4">
    <source>
        <dbReference type="Proteomes" id="UP000319894"/>
    </source>
</evidence>
<organism evidence="3 4">
    <name type="scientific">Haloglomus irregulare</name>
    <dbReference type="NCBI Taxonomy" id="2234134"/>
    <lineage>
        <taxon>Archaea</taxon>
        <taxon>Methanobacteriati</taxon>
        <taxon>Methanobacteriota</taxon>
        <taxon>Stenosarchaea group</taxon>
        <taxon>Halobacteria</taxon>
        <taxon>Halobacteriales</taxon>
        <taxon>Natronomonadaceae</taxon>
        <taxon>Haloglomus</taxon>
    </lineage>
</organism>
<sequence length="179" mass="19652">MEGHVQRIRIATEDSAPMEAVGAVTARPGGLVGDRYYEGTGYYSPYDVCEVTFVAGEALAHIREAYDIDLTDGRHRRNVVTRGVDLHDLLDHRFRVGEVTFEGTRPRPPCVHVERVADEEGVMEALTEGRGGICADVVEGGELSVGDEFRGSEPANPEPASIARAMRERAAENTERRVE</sequence>
<dbReference type="EMBL" id="QMDX01000001">
    <property type="protein sequence ID" value="TSD15692.1"/>
    <property type="molecule type" value="Genomic_DNA"/>
</dbReference>
<protein>
    <submittedName>
        <fullName evidence="3">MOSC domain-containing protein</fullName>
    </submittedName>
</protein>
<comment type="caution">
    <text evidence="3">The sequence shown here is derived from an EMBL/GenBank/DDBJ whole genome shotgun (WGS) entry which is preliminary data.</text>
</comment>
<feature type="domain" description="MOSC" evidence="2">
    <location>
        <begin position="18"/>
        <end position="152"/>
    </location>
</feature>
<dbReference type="RefSeq" id="WP_144260167.1">
    <property type="nucleotide sequence ID" value="NZ_QMDX01000001.1"/>
</dbReference>
<feature type="compositionally biased region" description="Basic and acidic residues" evidence="1">
    <location>
        <begin position="165"/>
        <end position="179"/>
    </location>
</feature>
<name>A0A554NE75_9EURY</name>
<dbReference type="InterPro" id="IPR005302">
    <property type="entry name" value="MoCF_Sase_C"/>
</dbReference>
<dbReference type="InterPro" id="IPR011037">
    <property type="entry name" value="Pyrv_Knase-like_insert_dom_sf"/>
</dbReference>
<evidence type="ECO:0000313" key="3">
    <source>
        <dbReference type="EMBL" id="TSD15692.1"/>
    </source>
</evidence>
<dbReference type="Gene3D" id="2.40.33.20">
    <property type="entry name" value="PK beta-barrel domain-like"/>
    <property type="match status" value="1"/>
</dbReference>
<dbReference type="PROSITE" id="PS51340">
    <property type="entry name" value="MOSC"/>
    <property type="match status" value="1"/>
</dbReference>
<dbReference type="InterPro" id="IPR052716">
    <property type="entry name" value="MOSC_domain"/>
</dbReference>
<evidence type="ECO:0000256" key="1">
    <source>
        <dbReference type="SAM" id="MobiDB-lite"/>
    </source>
</evidence>
<proteinExistence type="predicted"/>
<dbReference type="Proteomes" id="UP000319894">
    <property type="component" value="Unassembled WGS sequence"/>
</dbReference>
<evidence type="ECO:0000259" key="2">
    <source>
        <dbReference type="PROSITE" id="PS51340"/>
    </source>
</evidence>
<keyword evidence="4" id="KW-1185">Reference proteome</keyword>
<dbReference type="AlphaFoldDB" id="A0A554NE75"/>
<reference evidence="3 4" key="1">
    <citation type="submission" date="2018-06" db="EMBL/GenBank/DDBJ databases">
        <title>Natronomonas sp. F16-60 a new haloarchaeon isolated from a solar saltern of Isla Cristina, Huelva, Spain.</title>
        <authorList>
            <person name="Duran-Viseras A."/>
            <person name="Sanchez-Porro C."/>
            <person name="Ventosa A."/>
        </authorList>
    </citation>
    <scope>NUCLEOTIDE SEQUENCE [LARGE SCALE GENOMIC DNA]</scope>
    <source>
        <strain evidence="3 4">F16-60</strain>
    </source>
</reference>
<dbReference type="OrthoDB" id="68158at2157"/>
<dbReference type="PANTHER" id="PTHR36930:SF1">
    <property type="entry name" value="MOSC DOMAIN-CONTAINING PROTEIN"/>
    <property type="match status" value="1"/>
</dbReference>
<dbReference type="GO" id="GO:0030170">
    <property type="term" value="F:pyridoxal phosphate binding"/>
    <property type="evidence" value="ECO:0007669"/>
    <property type="project" value="InterPro"/>
</dbReference>
<dbReference type="SUPFAM" id="SSF50800">
    <property type="entry name" value="PK beta-barrel domain-like"/>
    <property type="match status" value="1"/>
</dbReference>
<feature type="region of interest" description="Disordered" evidence="1">
    <location>
        <begin position="145"/>
        <end position="179"/>
    </location>
</feature>
<accession>A0A554NE75</accession>
<dbReference type="PANTHER" id="PTHR36930">
    <property type="entry name" value="METAL-SULFUR CLUSTER BIOSYNTHESIS PROTEINS YUAD-RELATED"/>
    <property type="match status" value="1"/>
</dbReference>
<gene>
    <name evidence="3" type="ORF">DP107_00440</name>
</gene>